<dbReference type="SUPFAM" id="SSF53067">
    <property type="entry name" value="Actin-like ATPase domain"/>
    <property type="match status" value="1"/>
</dbReference>
<feature type="compositionally biased region" description="Polar residues" evidence="1">
    <location>
        <begin position="556"/>
        <end position="568"/>
    </location>
</feature>
<dbReference type="EMBL" id="BAABKX010000006">
    <property type="protein sequence ID" value="GAA5049653.1"/>
    <property type="molecule type" value="Genomic_DNA"/>
</dbReference>
<feature type="domain" description="Hydantoinase A/oxoprolinase" evidence="2">
    <location>
        <begin position="194"/>
        <end position="499"/>
    </location>
</feature>
<dbReference type="RefSeq" id="WP_227778348.1">
    <property type="nucleotide sequence ID" value="NZ_BAABKX010000006.1"/>
</dbReference>
<comment type="caution">
    <text evidence="4">The sequence shown here is derived from an EMBL/GenBank/DDBJ whole genome shotgun (WGS) entry which is preliminary data.</text>
</comment>
<evidence type="ECO:0000313" key="5">
    <source>
        <dbReference type="Proteomes" id="UP001501729"/>
    </source>
</evidence>
<reference evidence="4 5" key="1">
    <citation type="journal article" date="2019" name="Int. J. Syst. Evol. Microbiol.">
        <title>The Global Catalogue of Microorganisms (GCM) 10K type strain sequencing project: providing services to taxonomists for standard genome sequencing and annotation.</title>
        <authorList>
            <consortium name="The Broad Institute Genomics Platform"/>
            <consortium name="The Broad Institute Genome Sequencing Center for Infectious Disease"/>
            <person name="Wu L."/>
            <person name="Ma J."/>
        </authorList>
    </citation>
    <scope>NUCLEOTIDE SEQUENCE [LARGE SCALE GENOMIC DNA]</scope>
    <source>
        <strain evidence="4 5">JCM 17504</strain>
    </source>
</reference>
<dbReference type="InterPro" id="IPR008040">
    <property type="entry name" value="Hydant_A_N"/>
</dbReference>
<keyword evidence="5" id="KW-1185">Reference proteome</keyword>
<dbReference type="PANTHER" id="PTHR11365">
    <property type="entry name" value="5-OXOPROLINASE RELATED"/>
    <property type="match status" value="1"/>
</dbReference>
<proteinExistence type="predicted"/>
<feature type="domain" description="Hydantoinase/oxoprolinase N-terminal" evidence="3">
    <location>
        <begin position="5"/>
        <end position="172"/>
    </location>
</feature>
<dbReference type="InterPro" id="IPR043129">
    <property type="entry name" value="ATPase_NBD"/>
</dbReference>
<dbReference type="Pfam" id="PF05378">
    <property type="entry name" value="Hydant_A_N"/>
    <property type="match status" value="1"/>
</dbReference>
<dbReference type="InterPro" id="IPR045079">
    <property type="entry name" value="Oxoprolinase-like"/>
</dbReference>
<evidence type="ECO:0000256" key="1">
    <source>
        <dbReference type="SAM" id="MobiDB-lite"/>
    </source>
</evidence>
<gene>
    <name evidence="4" type="ORF">GCM10025751_22750</name>
</gene>
<dbReference type="Proteomes" id="UP001501729">
    <property type="component" value="Unassembled WGS sequence"/>
</dbReference>
<accession>A0AAV3UGH1</accession>
<dbReference type="GeneID" id="68616644"/>
<dbReference type="AlphaFoldDB" id="A0AAV3UGH1"/>
<dbReference type="Pfam" id="PF01968">
    <property type="entry name" value="Hydantoinase_A"/>
    <property type="match status" value="1"/>
</dbReference>
<evidence type="ECO:0000313" key="4">
    <source>
        <dbReference type="EMBL" id="GAA5049653.1"/>
    </source>
</evidence>
<evidence type="ECO:0000259" key="3">
    <source>
        <dbReference type="Pfam" id="PF05378"/>
    </source>
</evidence>
<dbReference type="PANTHER" id="PTHR11365:SF23">
    <property type="entry name" value="HYPOTHETICAL 5-OXOPROLINASE (EUROFUNG)-RELATED"/>
    <property type="match status" value="1"/>
</dbReference>
<dbReference type="InterPro" id="IPR002821">
    <property type="entry name" value="Hydantoinase_A"/>
</dbReference>
<dbReference type="Gene3D" id="3.30.420.40">
    <property type="match status" value="1"/>
</dbReference>
<protein>
    <submittedName>
        <fullName evidence="4">Hydantoinase/oxoprolinase family protein</fullName>
    </submittedName>
</protein>
<organism evidence="4 5">
    <name type="scientific">Haladaptatus pallidirubidus</name>
    <dbReference type="NCBI Taxonomy" id="1008152"/>
    <lineage>
        <taxon>Archaea</taxon>
        <taxon>Methanobacteriati</taxon>
        <taxon>Methanobacteriota</taxon>
        <taxon>Stenosarchaea group</taxon>
        <taxon>Halobacteria</taxon>
        <taxon>Halobacteriales</taxon>
        <taxon>Haladaptataceae</taxon>
        <taxon>Haladaptatus</taxon>
    </lineage>
</organism>
<dbReference type="GO" id="GO:0006749">
    <property type="term" value="P:glutathione metabolic process"/>
    <property type="evidence" value="ECO:0007669"/>
    <property type="project" value="TreeGrafter"/>
</dbReference>
<evidence type="ECO:0000259" key="2">
    <source>
        <dbReference type="Pfam" id="PF01968"/>
    </source>
</evidence>
<dbReference type="GO" id="GO:0005829">
    <property type="term" value="C:cytosol"/>
    <property type="evidence" value="ECO:0007669"/>
    <property type="project" value="TreeGrafter"/>
</dbReference>
<dbReference type="GO" id="GO:0017168">
    <property type="term" value="F:5-oxoprolinase (ATP-hydrolyzing) activity"/>
    <property type="evidence" value="ECO:0007669"/>
    <property type="project" value="TreeGrafter"/>
</dbReference>
<feature type="region of interest" description="Disordered" evidence="1">
    <location>
        <begin position="552"/>
        <end position="571"/>
    </location>
</feature>
<name>A0AAV3UGH1_9EURY</name>
<sequence>MTQIRIGIDVGGTFTDAVAIDTTTFEVLDQVKVPTTHDADAGVAAGIVEAASTILESVEVTPDDVVFIAHGTTQATNALLEGDVAKVGVLGMGRGLKGRRGRSETQIDTISLDNNQTIETEHGFVMLDDGVPTDEIEPILERFADKNVEAVVVSQAFSVDDPTAENAVCDLVSQDGLAAIGANVVSKRYGLKVRTRTAVVNGSILPRMIETSRSTVESIGGMGIDAPLMIMRSDGGVMEIEEMQRRPIQTILSGPAAGVAGALMYENITDGIFIEVGGTSSDISVIEKGQPKWNSAEIGGHTTFLRTLDIRTEGIAGGSMIRLDGDEIAEVGPRSAHIADIPYAVYVDPDEIQSPSLIRLRPKPNDPEYVGIETANGNRYALTPSGAANLLGYVDETAYAAGNSEAARRAFEPLADELDVDVETAAEMVLDASIGKIIPVIESIVEEYDLDPKLLELVGGGGGSAALVPYLAATTHYEARLAHNHETISTIGVGLAMVRDVIERNVMDPGEDEIQQLRREAIDSVVGMGASQETVEAKVEYDSSRNLLRAEAEGSTELQTRDLSQGTVDESELRKTAASSLDAKAETIEKFASIGRLSVYQSEETSSKFFGLVSSGTQRLAVLDKSGVVKLKLNDAGVYKATGELLTKVVDKVLDEESVFSNASAKLPNLYICHGNQLLDVSGISSREQIHSLLDVEFEEIPDSEQLLILAEKP</sequence>